<accession>A0A2G2UXQ7</accession>
<dbReference type="AlphaFoldDB" id="A0A2G2UXQ7"/>
<keyword evidence="4" id="KW-1185">Reference proteome</keyword>
<comment type="caution">
    <text evidence="3">The sequence shown here is derived from an EMBL/GenBank/DDBJ whole genome shotgun (WGS) entry which is preliminary data.</text>
</comment>
<dbReference type="GO" id="GO:0006897">
    <property type="term" value="P:endocytosis"/>
    <property type="evidence" value="ECO:0007669"/>
    <property type="project" value="TreeGrafter"/>
</dbReference>
<dbReference type="EMBL" id="MLFT02001673">
    <property type="protein sequence ID" value="PHT25512.1"/>
    <property type="molecule type" value="Genomic_DNA"/>
</dbReference>
<dbReference type="PROSITE" id="PS50222">
    <property type="entry name" value="EF_HAND_2"/>
    <property type="match status" value="1"/>
</dbReference>
<protein>
    <submittedName>
        <fullName evidence="3">EH domain-containing protein 1</fullName>
    </submittedName>
</protein>
<proteinExistence type="predicted"/>
<feature type="domain" description="EF-hand" evidence="2">
    <location>
        <begin position="14"/>
        <end position="49"/>
    </location>
</feature>
<dbReference type="Proteomes" id="UP000224567">
    <property type="component" value="Unassembled WGS sequence"/>
</dbReference>
<dbReference type="STRING" id="33114.A0A2G2UXQ7"/>
<dbReference type="SUPFAM" id="SSF47473">
    <property type="entry name" value="EF-hand"/>
    <property type="match status" value="1"/>
</dbReference>
<evidence type="ECO:0000256" key="1">
    <source>
        <dbReference type="SAM" id="MobiDB-lite"/>
    </source>
</evidence>
<sequence length="165" mass="18479">MEFDTSPINRCSKRNEKIYQEWFSSADSDGDGRLIGKDATSFLAMSNLPREDLKQFYELLLMYRFTFSVFPKVWAIADSKRQGYLGFKEFITEMQLVSLAQAGRAVTSNFSNAEGRSPSASNSAYTSPSGAEPSTSQRPVPRDPEFTPAIDLMLFHLSPRPSKVA</sequence>
<dbReference type="GO" id="GO:0005886">
    <property type="term" value="C:plasma membrane"/>
    <property type="evidence" value="ECO:0007669"/>
    <property type="project" value="TreeGrafter"/>
</dbReference>
<feature type="compositionally biased region" description="Polar residues" evidence="1">
    <location>
        <begin position="110"/>
        <end position="138"/>
    </location>
</feature>
<reference evidence="3 4" key="1">
    <citation type="journal article" date="2017" name="Genome Biol.">
        <title>New reference genome sequences of hot pepper reveal the massive evolution of plant disease-resistance genes by retroduplication.</title>
        <authorList>
            <person name="Kim S."/>
            <person name="Park J."/>
            <person name="Yeom S.I."/>
            <person name="Kim Y.M."/>
            <person name="Seo E."/>
            <person name="Kim K.T."/>
            <person name="Kim M.S."/>
            <person name="Lee J.M."/>
            <person name="Cheong K."/>
            <person name="Shin H.S."/>
            <person name="Kim S.B."/>
            <person name="Han K."/>
            <person name="Lee J."/>
            <person name="Park M."/>
            <person name="Lee H.A."/>
            <person name="Lee H.Y."/>
            <person name="Lee Y."/>
            <person name="Oh S."/>
            <person name="Lee J.H."/>
            <person name="Choi E."/>
            <person name="Choi E."/>
            <person name="Lee S.E."/>
            <person name="Jeon J."/>
            <person name="Kim H."/>
            <person name="Choi G."/>
            <person name="Song H."/>
            <person name="Lee J."/>
            <person name="Lee S.C."/>
            <person name="Kwon J.K."/>
            <person name="Lee H.Y."/>
            <person name="Koo N."/>
            <person name="Hong Y."/>
            <person name="Kim R.W."/>
            <person name="Kang W.H."/>
            <person name="Huh J.H."/>
            <person name="Kang B.C."/>
            <person name="Yang T.J."/>
            <person name="Lee Y.H."/>
            <person name="Bennetzen J.L."/>
            <person name="Choi D."/>
        </authorList>
    </citation>
    <scope>NUCLEOTIDE SEQUENCE [LARGE SCALE GENOMIC DNA]</scope>
    <source>
        <strain evidence="4">cv. PBC81</strain>
    </source>
</reference>
<dbReference type="SMART" id="SM00027">
    <property type="entry name" value="EH"/>
    <property type="match status" value="1"/>
</dbReference>
<dbReference type="GO" id="GO:0005509">
    <property type="term" value="F:calcium ion binding"/>
    <property type="evidence" value="ECO:0007669"/>
    <property type="project" value="InterPro"/>
</dbReference>
<reference evidence="4" key="2">
    <citation type="journal article" date="2017" name="J. Anim. Genet.">
        <title>Multiple reference genome sequences of hot pepper reveal the massive evolution of plant disease resistance genes by retroduplication.</title>
        <authorList>
            <person name="Kim S."/>
            <person name="Park J."/>
            <person name="Yeom S.-I."/>
            <person name="Kim Y.-M."/>
            <person name="Seo E."/>
            <person name="Kim K.-T."/>
            <person name="Kim M.-S."/>
            <person name="Lee J.M."/>
            <person name="Cheong K."/>
            <person name="Shin H.-S."/>
            <person name="Kim S.-B."/>
            <person name="Han K."/>
            <person name="Lee J."/>
            <person name="Park M."/>
            <person name="Lee H.-A."/>
            <person name="Lee H.-Y."/>
            <person name="Lee Y."/>
            <person name="Oh S."/>
            <person name="Lee J.H."/>
            <person name="Choi E."/>
            <person name="Choi E."/>
            <person name="Lee S.E."/>
            <person name="Jeon J."/>
            <person name="Kim H."/>
            <person name="Choi G."/>
            <person name="Song H."/>
            <person name="Lee J."/>
            <person name="Lee S.-C."/>
            <person name="Kwon J.-K."/>
            <person name="Lee H.-Y."/>
            <person name="Koo N."/>
            <person name="Hong Y."/>
            <person name="Kim R.W."/>
            <person name="Kang W.-H."/>
            <person name="Huh J.H."/>
            <person name="Kang B.-C."/>
            <person name="Yang T.-J."/>
            <person name="Lee Y.-H."/>
            <person name="Bennetzen J.L."/>
            <person name="Choi D."/>
        </authorList>
    </citation>
    <scope>NUCLEOTIDE SEQUENCE [LARGE SCALE GENOMIC DNA]</scope>
    <source>
        <strain evidence="4">cv. PBC81</strain>
    </source>
</reference>
<organism evidence="3 4">
    <name type="scientific">Capsicum baccatum</name>
    <name type="common">Peruvian pepper</name>
    <dbReference type="NCBI Taxonomy" id="33114"/>
    <lineage>
        <taxon>Eukaryota</taxon>
        <taxon>Viridiplantae</taxon>
        <taxon>Streptophyta</taxon>
        <taxon>Embryophyta</taxon>
        <taxon>Tracheophyta</taxon>
        <taxon>Spermatophyta</taxon>
        <taxon>Magnoliopsida</taxon>
        <taxon>eudicotyledons</taxon>
        <taxon>Gunneridae</taxon>
        <taxon>Pentapetalae</taxon>
        <taxon>asterids</taxon>
        <taxon>lamiids</taxon>
        <taxon>Solanales</taxon>
        <taxon>Solanaceae</taxon>
        <taxon>Solanoideae</taxon>
        <taxon>Capsiceae</taxon>
        <taxon>Capsicum</taxon>
    </lineage>
</organism>
<dbReference type="OrthoDB" id="1432624at2759"/>
<dbReference type="PANTHER" id="PTHR11216:SF31">
    <property type="entry name" value="AT21416P"/>
    <property type="match status" value="1"/>
</dbReference>
<gene>
    <name evidence="3" type="ORF">CQW23_34861</name>
</gene>
<dbReference type="GO" id="GO:0005737">
    <property type="term" value="C:cytoplasm"/>
    <property type="evidence" value="ECO:0007669"/>
    <property type="project" value="TreeGrafter"/>
</dbReference>
<evidence type="ECO:0000259" key="2">
    <source>
        <dbReference type="PROSITE" id="PS50222"/>
    </source>
</evidence>
<evidence type="ECO:0000313" key="3">
    <source>
        <dbReference type="EMBL" id="PHT25512.1"/>
    </source>
</evidence>
<dbReference type="GO" id="GO:0016197">
    <property type="term" value="P:endosomal transport"/>
    <property type="evidence" value="ECO:0007669"/>
    <property type="project" value="TreeGrafter"/>
</dbReference>
<dbReference type="InterPro" id="IPR011992">
    <property type="entry name" value="EF-hand-dom_pair"/>
</dbReference>
<feature type="region of interest" description="Disordered" evidence="1">
    <location>
        <begin position="110"/>
        <end position="145"/>
    </location>
</feature>
<dbReference type="Gene3D" id="1.10.238.10">
    <property type="entry name" value="EF-hand"/>
    <property type="match status" value="1"/>
</dbReference>
<dbReference type="InterPro" id="IPR002048">
    <property type="entry name" value="EF_hand_dom"/>
</dbReference>
<dbReference type="CDD" id="cd00052">
    <property type="entry name" value="EH"/>
    <property type="match status" value="1"/>
</dbReference>
<dbReference type="Pfam" id="PF12763">
    <property type="entry name" value="EH"/>
    <property type="match status" value="1"/>
</dbReference>
<dbReference type="PANTHER" id="PTHR11216">
    <property type="entry name" value="EH DOMAIN"/>
    <property type="match status" value="1"/>
</dbReference>
<evidence type="ECO:0000313" key="4">
    <source>
        <dbReference type="Proteomes" id="UP000224567"/>
    </source>
</evidence>
<dbReference type="InterPro" id="IPR000261">
    <property type="entry name" value="EH_dom"/>
</dbReference>
<name>A0A2G2UXQ7_CAPBA</name>